<dbReference type="PANTHER" id="PTHR33406">
    <property type="entry name" value="MEMBRANE PROTEIN MJ1562-RELATED"/>
    <property type="match status" value="1"/>
</dbReference>
<dbReference type="Pfam" id="PF03176">
    <property type="entry name" value="MMPL"/>
    <property type="match status" value="2"/>
</dbReference>
<dbReference type="InterPro" id="IPR000731">
    <property type="entry name" value="SSD"/>
</dbReference>
<feature type="transmembrane region" description="Helical" evidence="6">
    <location>
        <begin position="287"/>
        <end position="309"/>
    </location>
</feature>
<dbReference type="STRING" id="1255658.FM114_02455"/>
<dbReference type="SUPFAM" id="SSF82866">
    <property type="entry name" value="Multidrug efflux transporter AcrB transmembrane domain"/>
    <property type="match status" value="2"/>
</dbReference>
<proteinExistence type="predicted"/>
<organism evidence="8 9">
    <name type="scientific">Luteococcus japonicus LSP_Lj1</name>
    <dbReference type="NCBI Taxonomy" id="1255658"/>
    <lineage>
        <taxon>Bacteria</taxon>
        <taxon>Bacillati</taxon>
        <taxon>Actinomycetota</taxon>
        <taxon>Actinomycetes</taxon>
        <taxon>Propionibacteriales</taxon>
        <taxon>Propionibacteriaceae</taxon>
        <taxon>Luteococcus</taxon>
    </lineage>
</organism>
<evidence type="ECO:0000259" key="7">
    <source>
        <dbReference type="PROSITE" id="PS50156"/>
    </source>
</evidence>
<dbReference type="InterPro" id="IPR050545">
    <property type="entry name" value="Mycobact_MmpL"/>
</dbReference>
<evidence type="ECO:0000256" key="2">
    <source>
        <dbReference type="ARBA" id="ARBA00022475"/>
    </source>
</evidence>
<feature type="transmembrane region" description="Helical" evidence="6">
    <location>
        <begin position="211"/>
        <end position="229"/>
    </location>
</feature>
<comment type="subcellular location">
    <subcellularLocation>
        <location evidence="1">Cell membrane</location>
        <topology evidence="1">Multi-pass membrane protein</topology>
    </subcellularLocation>
</comment>
<dbReference type="AlphaFoldDB" id="A0A1R4ILK4"/>
<feature type="transmembrane region" description="Helical" evidence="6">
    <location>
        <begin position="560"/>
        <end position="577"/>
    </location>
</feature>
<dbReference type="Gene3D" id="1.20.1640.10">
    <property type="entry name" value="Multidrug efflux transporter AcrB transmembrane domain"/>
    <property type="match status" value="2"/>
</dbReference>
<keyword evidence="2" id="KW-1003">Cell membrane</keyword>
<feature type="transmembrane region" description="Helical" evidence="6">
    <location>
        <begin position="652"/>
        <end position="671"/>
    </location>
</feature>
<keyword evidence="3 6" id="KW-0812">Transmembrane</keyword>
<gene>
    <name evidence="8" type="ORF">FM114_02455</name>
</gene>
<dbReference type="PRINTS" id="PR00702">
    <property type="entry name" value="ACRIFLAVINRP"/>
</dbReference>
<accession>A0A1R4ILK4</accession>
<feature type="transmembrane region" description="Helical" evidence="6">
    <location>
        <begin position="184"/>
        <end position="204"/>
    </location>
</feature>
<dbReference type="PROSITE" id="PS50156">
    <property type="entry name" value="SSD"/>
    <property type="match status" value="1"/>
</dbReference>
<dbReference type="PANTHER" id="PTHR33406:SF13">
    <property type="entry name" value="MEMBRANE PROTEIN YDFJ"/>
    <property type="match status" value="1"/>
</dbReference>
<keyword evidence="5 6" id="KW-0472">Membrane</keyword>
<feature type="transmembrane region" description="Helical" evidence="6">
    <location>
        <begin position="235"/>
        <end position="255"/>
    </location>
</feature>
<dbReference type="EMBL" id="FUKQ01000010">
    <property type="protein sequence ID" value="SJN20609.1"/>
    <property type="molecule type" value="Genomic_DNA"/>
</dbReference>
<evidence type="ECO:0000313" key="9">
    <source>
        <dbReference type="Proteomes" id="UP000188342"/>
    </source>
</evidence>
<keyword evidence="9" id="KW-1185">Reference proteome</keyword>
<protein>
    <recommendedName>
        <fullName evidence="7">SSD domain-containing protein</fullName>
    </recommendedName>
</protein>
<evidence type="ECO:0000256" key="5">
    <source>
        <dbReference type="ARBA" id="ARBA00023136"/>
    </source>
</evidence>
<evidence type="ECO:0000256" key="6">
    <source>
        <dbReference type="SAM" id="Phobius"/>
    </source>
</evidence>
<feature type="transmembrane region" description="Helical" evidence="6">
    <location>
        <begin position="529"/>
        <end position="548"/>
    </location>
</feature>
<dbReference type="Proteomes" id="UP000188342">
    <property type="component" value="Unassembled WGS sequence"/>
</dbReference>
<feature type="transmembrane region" description="Helical" evidence="6">
    <location>
        <begin position="592"/>
        <end position="613"/>
    </location>
</feature>
<keyword evidence="4 6" id="KW-1133">Transmembrane helix</keyword>
<reference evidence="8 9" key="1">
    <citation type="submission" date="2017-02" db="EMBL/GenBank/DDBJ databases">
        <authorList>
            <person name="Peterson S.W."/>
        </authorList>
    </citation>
    <scope>NUCLEOTIDE SEQUENCE [LARGE SCALE GENOMIC DNA]</scope>
    <source>
        <strain evidence="8 9">LSP_Lj1</strain>
    </source>
</reference>
<dbReference type="GO" id="GO:0022857">
    <property type="term" value="F:transmembrane transporter activity"/>
    <property type="evidence" value="ECO:0007669"/>
    <property type="project" value="InterPro"/>
</dbReference>
<sequence length="913" mass="96428">MSSFLYRLGRACHRHHRRVVALWLAVLVLVGALAGLAGGKYSDNFSIPGAPSQVALDKLRLTFPQAAAVTANALVVLPEGTTTAAPAVRAGIEKVVKDLGADPVVDQVTSPYNEMIDGLISDDQRVAMVQLQLKGSMETITDADRERLLELGDRVQADLPPGSELHLGGQAFSIEVPTMTATEGLGLIVALVVLFVTLGSMIAAGLPLLTAVLGVGISMALIILAAGLADVNSTTPMLAVMLGLAVGIDYALFILSRHREQLRGTDESPGLDPEESTAQAVATAGSAVVFAGLTVCIALIGLGLANIPFLTVMGAFAAVAVALAVVIALTLLPALMGMLGERMRPRQKAAKKQRPAARRNIFDWWVRLVTRVPVLTVLLVTVGLGALSVPAANLQMSLPNSGQQSAGSPARVEYDLVAKHFGPGFNGPLIVTADILASNDPMGLMNKLKADIEATPGVEKVLLAVPNRNADTGFVQVIPTTAPDDPATAELVQRLVDKHETWLTTPGVETAITGSTAIQIDVSQRLANALLPFGIFVVGLSFVLLMMVFRSVWVPVKATIGYLLSVGAAFGATQLVFNEGIGAQVINLEKAAPIISFMPIVIMGILFGLAMDYEVFLVSRMREDYVHALRRDPGLDKHVAARQAILSGFRGSAPVVTAAAVIMFAVFAFFVPEGMGPIKQIAFGLALGVAVDAFLVRMTLVPAVLQLLGARAWWLPRGLDKALPVLDVEGEALHRELELSDWPTPEHTEALHAEDLRIEGIVGATSLHLDPGQVAVIQGDSYPRRALMLALSGRLDATDGRARIAGHLLPGRAADVRQATCFLQANGASGLRHDLAAALRRNPRVVFVEGADALAGPDLAALDEAIAAIPEAAFVLGLHDRDAVARWKPQRTIILDTGSEPAVTPARQLVESK</sequence>
<evidence type="ECO:0000256" key="1">
    <source>
        <dbReference type="ARBA" id="ARBA00004651"/>
    </source>
</evidence>
<evidence type="ECO:0000256" key="3">
    <source>
        <dbReference type="ARBA" id="ARBA00022692"/>
    </source>
</evidence>
<name>A0A1R4ILK4_9ACTN</name>
<dbReference type="InterPro" id="IPR004869">
    <property type="entry name" value="MMPL_dom"/>
</dbReference>
<dbReference type="GO" id="GO:0005886">
    <property type="term" value="C:plasma membrane"/>
    <property type="evidence" value="ECO:0007669"/>
    <property type="project" value="UniProtKB-SubCell"/>
</dbReference>
<evidence type="ECO:0000313" key="8">
    <source>
        <dbReference type="EMBL" id="SJN20609.1"/>
    </source>
</evidence>
<evidence type="ECO:0000256" key="4">
    <source>
        <dbReference type="ARBA" id="ARBA00022989"/>
    </source>
</evidence>
<dbReference type="OrthoDB" id="7051771at2"/>
<feature type="domain" description="SSD" evidence="7">
    <location>
        <begin position="208"/>
        <end position="338"/>
    </location>
</feature>
<dbReference type="InterPro" id="IPR001036">
    <property type="entry name" value="Acrflvin-R"/>
</dbReference>
<feature type="transmembrane region" description="Helical" evidence="6">
    <location>
        <begin position="315"/>
        <end position="340"/>
    </location>
</feature>
<feature type="transmembrane region" description="Helical" evidence="6">
    <location>
        <begin position="683"/>
        <end position="708"/>
    </location>
</feature>
<dbReference type="RefSeq" id="WP_094763614.1">
    <property type="nucleotide sequence ID" value="NZ_FUKQ01000010.1"/>
</dbReference>